<keyword evidence="12" id="KW-0862">Zinc</keyword>
<feature type="domain" description="Pex N-terminal" evidence="18">
    <location>
        <begin position="62"/>
        <end position="236"/>
    </location>
</feature>
<dbReference type="InterPro" id="IPR006845">
    <property type="entry name" value="Pex_N"/>
</dbReference>
<dbReference type="Proteomes" id="UP001527925">
    <property type="component" value="Unassembled WGS sequence"/>
</dbReference>
<comment type="similarity">
    <text evidence="4">Belongs to the pex2/pex10/pex12 family.</text>
</comment>
<protein>
    <recommendedName>
        <fullName evidence="5">RING-type E3 ubiquitin transferase</fullName>
        <ecNumber evidence="5">2.3.2.27</ecNumber>
    </recommendedName>
</protein>
<evidence type="ECO:0000256" key="9">
    <source>
        <dbReference type="ARBA" id="ARBA00022723"/>
    </source>
</evidence>
<evidence type="ECO:0000256" key="8">
    <source>
        <dbReference type="ARBA" id="ARBA00022692"/>
    </source>
</evidence>
<evidence type="ECO:0000256" key="16">
    <source>
        <dbReference type="ARBA" id="ARBA00023140"/>
    </source>
</evidence>
<reference evidence="19 20" key="1">
    <citation type="submission" date="2023-09" db="EMBL/GenBank/DDBJ databases">
        <title>Pangenome analysis of Batrachochytrium dendrobatidis and related Chytrids.</title>
        <authorList>
            <person name="Yacoub M.N."/>
            <person name="Stajich J.E."/>
            <person name="James T.Y."/>
        </authorList>
    </citation>
    <scope>NUCLEOTIDE SEQUENCE [LARGE SCALE GENOMIC DNA]</scope>
    <source>
        <strain evidence="19 20">JEL0888</strain>
    </source>
</reference>
<sequence length="287" mass="31826">MATTPTAPSPQSLLQAQSSAPPPYAAEKMQPAQRLPTASFPFAAPPDIIRSTQKDALYIFQLNSTLSEIIGNLWGSRTQLRLAREVQLLSEALYHGLTTLAGTQTLGEEYCDIVQVAGGRSATFPRQLACFALQVLGPYVVDRCIKVLKKSETDGSLRQIPPSIKRGLVRAGQAFRGPIASLHLANFYIFGAYYHMSKRLTGVRYVLLRRLREGEPAVGYEVLSVLIYVQLLVQAYHKWSKRRAVSDKTAPVDQDYDDSHLEPSDDQTVGESQKCTLCLMHSARSWD</sequence>
<keyword evidence="7" id="KW-0808">Transferase</keyword>
<evidence type="ECO:0000256" key="1">
    <source>
        <dbReference type="ARBA" id="ARBA00000900"/>
    </source>
</evidence>
<keyword evidence="20" id="KW-1185">Reference proteome</keyword>
<keyword evidence="15" id="KW-0472">Membrane</keyword>
<evidence type="ECO:0000313" key="19">
    <source>
        <dbReference type="EMBL" id="KAL2916309.1"/>
    </source>
</evidence>
<name>A0ABR4NA31_9FUNG</name>
<feature type="compositionally biased region" description="Low complexity" evidence="17">
    <location>
        <begin position="9"/>
        <end position="19"/>
    </location>
</feature>
<feature type="region of interest" description="Disordered" evidence="17">
    <location>
        <begin position="1"/>
        <end position="31"/>
    </location>
</feature>
<evidence type="ECO:0000256" key="12">
    <source>
        <dbReference type="ARBA" id="ARBA00022833"/>
    </source>
</evidence>
<gene>
    <name evidence="19" type="primary">PEX10</name>
    <name evidence="19" type="ORF">HK105_204065</name>
</gene>
<evidence type="ECO:0000256" key="3">
    <source>
        <dbReference type="ARBA" id="ARBA00004906"/>
    </source>
</evidence>
<evidence type="ECO:0000256" key="7">
    <source>
        <dbReference type="ARBA" id="ARBA00022679"/>
    </source>
</evidence>
<evidence type="ECO:0000256" key="4">
    <source>
        <dbReference type="ARBA" id="ARBA00008704"/>
    </source>
</evidence>
<evidence type="ECO:0000256" key="6">
    <source>
        <dbReference type="ARBA" id="ARBA00022448"/>
    </source>
</evidence>
<evidence type="ECO:0000256" key="15">
    <source>
        <dbReference type="ARBA" id="ARBA00023136"/>
    </source>
</evidence>
<evidence type="ECO:0000313" key="20">
    <source>
        <dbReference type="Proteomes" id="UP001527925"/>
    </source>
</evidence>
<keyword evidence="8" id="KW-0812">Transmembrane</keyword>
<dbReference type="EC" id="2.3.2.27" evidence="5"/>
<dbReference type="EMBL" id="JADGIZ020000017">
    <property type="protein sequence ID" value="KAL2916309.1"/>
    <property type="molecule type" value="Genomic_DNA"/>
</dbReference>
<evidence type="ECO:0000256" key="11">
    <source>
        <dbReference type="ARBA" id="ARBA00022786"/>
    </source>
</evidence>
<evidence type="ECO:0000256" key="17">
    <source>
        <dbReference type="SAM" id="MobiDB-lite"/>
    </source>
</evidence>
<comment type="subcellular location">
    <subcellularLocation>
        <location evidence="2">Peroxisome membrane</location>
        <topology evidence="2">Multi-pass membrane protein</topology>
    </subcellularLocation>
</comment>
<keyword evidence="6" id="KW-0813">Transport</keyword>
<keyword evidence="14" id="KW-1133">Transmembrane helix</keyword>
<keyword evidence="10" id="KW-0863">Zinc-finger</keyword>
<dbReference type="Pfam" id="PF04757">
    <property type="entry name" value="Pex2_Pex12"/>
    <property type="match status" value="1"/>
</dbReference>
<keyword evidence="16" id="KW-0576">Peroxisome</keyword>
<comment type="catalytic activity">
    <reaction evidence="1">
        <text>S-ubiquitinyl-[E2 ubiquitin-conjugating enzyme]-L-cysteine + [acceptor protein]-L-lysine = [E2 ubiquitin-conjugating enzyme]-L-cysteine + N(6)-ubiquitinyl-[acceptor protein]-L-lysine.</text>
        <dbReference type="EC" id="2.3.2.27"/>
    </reaction>
</comment>
<dbReference type="PANTHER" id="PTHR23350">
    <property type="entry name" value="PEROXISOME ASSEMBLY PROTEIN 10"/>
    <property type="match status" value="1"/>
</dbReference>
<keyword evidence="11" id="KW-0833">Ubl conjugation pathway</keyword>
<keyword evidence="9" id="KW-0479">Metal-binding</keyword>
<dbReference type="PANTHER" id="PTHR23350:SF0">
    <property type="entry name" value="PEROXISOME BIOGENESIS FACTOR 10"/>
    <property type="match status" value="1"/>
</dbReference>
<evidence type="ECO:0000256" key="10">
    <source>
        <dbReference type="ARBA" id="ARBA00022771"/>
    </source>
</evidence>
<comment type="caution">
    <text evidence="19">The sequence shown here is derived from an EMBL/GenBank/DDBJ whole genome shotgun (WGS) entry which is preliminary data.</text>
</comment>
<evidence type="ECO:0000259" key="18">
    <source>
        <dbReference type="Pfam" id="PF04757"/>
    </source>
</evidence>
<organism evidence="19 20">
    <name type="scientific">Polyrhizophydium stewartii</name>
    <dbReference type="NCBI Taxonomy" id="2732419"/>
    <lineage>
        <taxon>Eukaryota</taxon>
        <taxon>Fungi</taxon>
        <taxon>Fungi incertae sedis</taxon>
        <taxon>Chytridiomycota</taxon>
        <taxon>Chytridiomycota incertae sedis</taxon>
        <taxon>Chytridiomycetes</taxon>
        <taxon>Rhizophydiales</taxon>
        <taxon>Rhizophydiales incertae sedis</taxon>
        <taxon>Polyrhizophydium</taxon>
    </lineage>
</organism>
<accession>A0ABR4NA31</accession>
<comment type="pathway">
    <text evidence="3">Protein modification; protein ubiquitination.</text>
</comment>
<proteinExistence type="inferred from homology"/>
<keyword evidence="13" id="KW-0653">Protein transport</keyword>
<evidence type="ECO:0000256" key="13">
    <source>
        <dbReference type="ARBA" id="ARBA00022927"/>
    </source>
</evidence>
<evidence type="ECO:0000256" key="2">
    <source>
        <dbReference type="ARBA" id="ARBA00004585"/>
    </source>
</evidence>
<evidence type="ECO:0000256" key="14">
    <source>
        <dbReference type="ARBA" id="ARBA00022989"/>
    </source>
</evidence>
<dbReference type="InterPro" id="IPR025654">
    <property type="entry name" value="PEX2/10"/>
</dbReference>
<evidence type="ECO:0000256" key="5">
    <source>
        <dbReference type="ARBA" id="ARBA00012483"/>
    </source>
</evidence>